<keyword evidence="2" id="KW-0963">Cytoplasm</keyword>
<dbReference type="Proteomes" id="UP000245119">
    <property type="component" value="Linkage Group LG1"/>
</dbReference>
<evidence type="ECO:0000256" key="1">
    <source>
        <dbReference type="ARBA" id="ARBA00004496"/>
    </source>
</evidence>
<dbReference type="InterPro" id="IPR006643">
    <property type="entry name" value="Zasp-like_motif"/>
</dbReference>
<dbReference type="CDD" id="cd23068">
    <property type="entry name" value="PDZ_ZASP52-like"/>
    <property type="match status" value="1"/>
</dbReference>
<dbReference type="InterPro" id="IPR050604">
    <property type="entry name" value="PDZ-LIM_domain"/>
</dbReference>
<feature type="compositionally biased region" description="Basic and acidic residues" evidence="4">
    <location>
        <begin position="338"/>
        <end position="347"/>
    </location>
</feature>
<feature type="region of interest" description="Disordered" evidence="4">
    <location>
        <begin position="102"/>
        <end position="127"/>
    </location>
</feature>
<dbReference type="GO" id="GO:0061061">
    <property type="term" value="P:muscle structure development"/>
    <property type="evidence" value="ECO:0007669"/>
    <property type="project" value="TreeGrafter"/>
</dbReference>
<accession>A0A2T7PZQ5</accession>
<dbReference type="GO" id="GO:0051371">
    <property type="term" value="F:muscle alpha-actinin binding"/>
    <property type="evidence" value="ECO:0007669"/>
    <property type="project" value="TreeGrafter"/>
</dbReference>
<organism evidence="6 7">
    <name type="scientific">Pomacea canaliculata</name>
    <name type="common">Golden apple snail</name>
    <dbReference type="NCBI Taxonomy" id="400727"/>
    <lineage>
        <taxon>Eukaryota</taxon>
        <taxon>Metazoa</taxon>
        <taxon>Spiralia</taxon>
        <taxon>Lophotrochozoa</taxon>
        <taxon>Mollusca</taxon>
        <taxon>Gastropoda</taxon>
        <taxon>Caenogastropoda</taxon>
        <taxon>Architaenioglossa</taxon>
        <taxon>Ampullarioidea</taxon>
        <taxon>Ampullariidae</taxon>
        <taxon>Pomacea</taxon>
    </lineage>
</organism>
<sequence length="383" mass="42041">MSGSQLTVRLYRDSFNTPWGFRLQGGKDLGQPLSIQRVFSNSPAEGELQRGDLILAIGGKDASELTHKQAQDLIKFGGGQIQLVIQRPPPGRVQTTITIKPQRPRAPSLQQPPASPQTTMPTSGYGFQPKKLTVSRLGGGGPDFGSDYSSYRPVSVQTRSPQQGDMLNRVQESLDISLSPRTPDYYQERGEGEEQEVELVPVHERRKAFLNAPSQPPAIKKSGKKISRQLGGGKPDFGVDYSKPQSRTSSVTWKPQPAQRPVNAPPPPQQEIVQSTPPAWKASEEGERGPPVWRESLRTTGVKPWDADLEYTAQQQQAPRSVPFQPKVDASPYTPSQTDDKQEDGPKVVHLQYNSPIGLYSKQNVKETYIGQTKVLSSGGPSS</sequence>
<dbReference type="InterPro" id="IPR001478">
    <property type="entry name" value="PDZ"/>
</dbReference>
<dbReference type="EMBL" id="PZQS01000001">
    <property type="protein sequence ID" value="PVD38898.1"/>
    <property type="molecule type" value="Genomic_DNA"/>
</dbReference>
<dbReference type="GO" id="GO:0005912">
    <property type="term" value="C:adherens junction"/>
    <property type="evidence" value="ECO:0007669"/>
    <property type="project" value="TreeGrafter"/>
</dbReference>
<evidence type="ECO:0000313" key="7">
    <source>
        <dbReference type="Proteomes" id="UP000245119"/>
    </source>
</evidence>
<comment type="caution">
    <text evidence="6">The sequence shown here is derived from an EMBL/GenBank/DDBJ whole genome shotgun (WGS) entry which is preliminary data.</text>
</comment>
<dbReference type="Gene3D" id="2.30.42.10">
    <property type="match status" value="1"/>
</dbReference>
<dbReference type="PROSITE" id="PS50106">
    <property type="entry name" value="PDZ"/>
    <property type="match status" value="1"/>
</dbReference>
<evidence type="ECO:0000259" key="5">
    <source>
        <dbReference type="PROSITE" id="PS50106"/>
    </source>
</evidence>
<keyword evidence="3" id="KW-0862">Zinc</keyword>
<dbReference type="InterPro" id="IPR031847">
    <property type="entry name" value="PDLI1-4/Zasp-like_mid"/>
</dbReference>
<dbReference type="Pfam" id="PF00595">
    <property type="entry name" value="PDZ"/>
    <property type="match status" value="1"/>
</dbReference>
<gene>
    <name evidence="6" type="ORF">C0Q70_01523</name>
</gene>
<dbReference type="GO" id="GO:0031941">
    <property type="term" value="C:filamentous actin"/>
    <property type="evidence" value="ECO:0007669"/>
    <property type="project" value="TreeGrafter"/>
</dbReference>
<dbReference type="Pfam" id="PF15936">
    <property type="entry name" value="DUF4749"/>
    <property type="match status" value="1"/>
</dbReference>
<dbReference type="AlphaFoldDB" id="A0A2T7PZQ5"/>
<keyword evidence="3" id="KW-0440">LIM domain</keyword>
<dbReference type="GO" id="GO:0030036">
    <property type="term" value="P:actin cytoskeleton organization"/>
    <property type="evidence" value="ECO:0007669"/>
    <property type="project" value="TreeGrafter"/>
</dbReference>
<dbReference type="GO" id="GO:0003779">
    <property type="term" value="F:actin binding"/>
    <property type="evidence" value="ECO:0007669"/>
    <property type="project" value="TreeGrafter"/>
</dbReference>
<dbReference type="GO" id="GO:0001725">
    <property type="term" value="C:stress fiber"/>
    <property type="evidence" value="ECO:0007669"/>
    <property type="project" value="TreeGrafter"/>
</dbReference>
<proteinExistence type="predicted"/>
<dbReference type="FunFam" id="2.30.42.10:FF:000055">
    <property type="entry name" value="PDZ and LIM domain protein 3"/>
    <property type="match status" value="1"/>
</dbReference>
<keyword evidence="7" id="KW-1185">Reference proteome</keyword>
<dbReference type="PANTHER" id="PTHR24214:SF38">
    <property type="entry name" value="PDZ AND LIM DOMAIN PROTEIN ZASP-RELATED"/>
    <property type="match status" value="1"/>
</dbReference>
<dbReference type="STRING" id="400727.A0A2T7PZQ5"/>
<dbReference type="GO" id="GO:0030018">
    <property type="term" value="C:Z disc"/>
    <property type="evidence" value="ECO:0007669"/>
    <property type="project" value="TreeGrafter"/>
</dbReference>
<dbReference type="OrthoDB" id="44841at2759"/>
<feature type="domain" description="PDZ" evidence="5">
    <location>
        <begin position="7"/>
        <end position="89"/>
    </location>
</feature>
<protein>
    <recommendedName>
        <fullName evidence="5">PDZ domain-containing protein</fullName>
    </recommendedName>
</protein>
<feature type="region of interest" description="Disordered" evidence="4">
    <location>
        <begin position="172"/>
        <end position="348"/>
    </location>
</feature>
<dbReference type="PANTHER" id="PTHR24214">
    <property type="entry name" value="PDZ AND LIM DOMAIN PROTEIN ZASP"/>
    <property type="match status" value="1"/>
</dbReference>
<evidence type="ECO:0000313" key="6">
    <source>
        <dbReference type="EMBL" id="PVD38898.1"/>
    </source>
</evidence>
<evidence type="ECO:0000256" key="3">
    <source>
        <dbReference type="ARBA" id="ARBA00023038"/>
    </source>
</evidence>
<feature type="compositionally biased region" description="Polar residues" evidence="4">
    <location>
        <begin position="243"/>
        <end position="253"/>
    </location>
</feature>
<reference evidence="6 7" key="1">
    <citation type="submission" date="2018-04" db="EMBL/GenBank/DDBJ databases">
        <title>The genome of golden apple snail Pomacea canaliculata provides insight into stress tolerance and invasive adaptation.</title>
        <authorList>
            <person name="Liu C."/>
            <person name="Liu B."/>
            <person name="Ren Y."/>
            <person name="Zhang Y."/>
            <person name="Wang H."/>
            <person name="Li S."/>
            <person name="Jiang F."/>
            <person name="Yin L."/>
            <person name="Zhang G."/>
            <person name="Qian W."/>
            <person name="Fan W."/>
        </authorList>
    </citation>
    <scope>NUCLEOTIDE SEQUENCE [LARGE SCALE GENOMIC DNA]</scope>
    <source>
        <strain evidence="6">SZHN2017</strain>
        <tissue evidence="6">Muscle</tissue>
    </source>
</reference>
<comment type="subcellular location">
    <subcellularLocation>
        <location evidence="1">Cytoplasm</location>
    </subcellularLocation>
</comment>
<evidence type="ECO:0000256" key="2">
    <source>
        <dbReference type="ARBA" id="ARBA00022490"/>
    </source>
</evidence>
<keyword evidence="3" id="KW-0479">Metal-binding</keyword>
<dbReference type="SUPFAM" id="SSF50156">
    <property type="entry name" value="PDZ domain-like"/>
    <property type="match status" value="1"/>
</dbReference>
<name>A0A2T7PZQ5_POMCA</name>
<dbReference type="InterPro" id="IPR036034">
    <property type="entry name" value="PDZ_sf"/>
</dbReference>
<evidence type="ECO:0000256" key="4">
    <source>
        <dbReference type="SAM" id="MobiDB-lite"/>
    </source>
</evidence>
<dbReference type="SMART" id="SM00228">
    <property type="entry name" value="PDZ"/>
    <property type="match status" value="1"/>
</dbReference>
<dbReference type="SMART" id="SM00735">
    <property type="entry name" value="ZM"/>
    <property type="match status" value="1"/>
</dbReference>